<keyword evidence="3" id="KW-1003">Cell membrane</keyword>
<sequence>VVVRLSAMYFLQFAVFGAQTILLGGHMRQMEFSGTQISWVYGTGALAALISPVIAGWLADHFLPTQRIMGLCYLACAPVLWWSYQQTSFLSLWATMLLFQFVHVPTMGLSNVVALYHQPDSRRIGFVRAWGTVGWVAISWALSLHLNFWEAWQPQRSHLGDGLLISGSLALLTGLFCLTLLPHPPPGQTVRQPLAFLDGF</sequence>
<evidence type="ECO:0000256" key="6">
    <source>
        <dbReference type="ARBA" id="ARBA00023136"/>
    </source>
</evidence>
<organism evidence="8">
    <name type="scientific">marine metagenome</name>
    <dbReference type="NCBI Taxonomy" id="408172"/>
    <lineage>
        <taxon>unclassified sequences</taxon>
        <taxon>metagenomes</taxon>
        <taxon>ecological metagenomes</taxon>
    </lineage>
</organism>
<dbReference type="GO" id="GO:0015213">
    <property type="term" value="F:uridine transmembrane transporter activity"/>
    <property type="evidence" value="ECO:0007669"/>
    <property type="project" value="TreeGrafter"/>
</dbReference>
<dbReference type="GO" id="GO:0005886">
    <property type="term" value="C:plasma membrane"/>
    <property type="evidence" value="ECO:0007669"/>
    <property type="project" value="UniProtKB-SubCell"/>
</dbReference>
<evidence type="ECO:0000313" key="8">
    <source>
        <dbReference type="EMBL" id="SVD42787.1"/>
    </source>
</evidence>
<evidence type="ECO:0000256" key="4">
    <source>
        <dbReference type="ARBA" id="ARBA00022692"/>
    </source>
</evidence>
<dbReference type="PANTHER" id="PTHR23522">
    <property type="entry name" value="BLL5896 PROTEIN"/>
    <property type="match status" value="1"/>
</dbReference>
<dbReference type="Gene3D" id="1.20.1250.20">
    <property type="entry name" value="MFS general substrate transporter like domains"/>
    <property type="match status" value="1"/>
</dbReference>
<reference evidence="8" key="1">
    <citation type="submission" date="2018-05" db="EMBL/GenBank/DDBJ databases">
        <authorList>
            <person name="Lanie J.A."/>
            <person name="Ng W.-L."/>
            <person name="Kazmierczak K.M."/>
            <person name="Andrzejewski T.M."/>
            <person name="Davidsen T.M."/>
            <person name="Wayne K.J."/>
            <person name="Tettelin H."/>
            <person name="Glass J.I."/>
            <person name="Rusch D."/>
            <person name="Podicherti R."/>
            <person name="Tsui H.-C.T."/>
            <person name="Winkler M.E."/>
        </authorList>
    </citation>
    <scope>NUCLEOTIDE SEQUENCE</scope>
</reference>
<accession>A0A382V8M9</accession>
<feature type="transmembrane region" description="Helical" evidence="7">
    <location>
        <begin position="39"/>
        <end position="59"/>
    </location>
</feature>
<proteinExistence type="predicted"/>
<name>A0A382V8M9_9ZZZZ</name>
<keyword evidence="5 7" id="KW-1133">Transmembrane helix</keyword>
<feature type="transmembrane region" description="Helical" evidence="7">
    <location>
        <begin position="7"/>
        <end position="27"/>
    </location>
</feature>
<evidence type="ECO:0000256" key="2">
    <source>
        <dbReference type="ARBA" id="ARBA00022448"/>
    </source>
</evidence>
<keyword evidence="6 7" id="KW-0472">Membrane</keyword>
<feature type="non-terminal residue" evidence="8">
    <location>
        <position position="1"/>
    </location>
</feature>
<keyword evidence="2" id="KW-0813">Transport</keyword>
<feature type="transmembrane region" description="Helical" evidence="7">
    <location>
        <begin position="68"/>
        <end position="84"/>
    </location>
</feature>
<feature type="non-terminal residue" evidence="8">
    <location>
        <position position="200"/>
    </location>
</feature>
<dbReference type="GO" id="GO:0015212">
    <property type="term" value="F:cytidine transmembrane transporter activity"/>
    <property type="evidence" value="ECO:0007669"/>
    <property type="project" value="TreeGrafter"/>
</dbReference>
<protein>
    <recommendedName>
        <fullName evidence="9">Major facilitator superfamily (MFS) profile domain-containing protein</fullName>
    </recommendedName>
</protein>
<evidence type="ECO:0000256" key="5">
    <source>
        <dbReference type="ARBA" id="ARBA00022989"/>
    </source>
</evidence>
<evidence type="ECO:0000256" key="7">
    <source>
        <dbReference type="SAM" id="Phobius"/>
    </source>
</evidence>
<comment type="subcellular location">
    <subcellularLocation>
        <location evidence="1">Cell membrane</location>
        <topology evidence="1">Multi-pass membrane protein</topology>
    </subcellularLocation>
</comment>
<feature type="transmembrane region" description="Helical" evidence="7">
    <location>
        <begin position="125"/>
        <end position="143"/>
    </location>
</feature>
<evidence type="ECO:0000256" key="1">
    <source>
        <dbReference type="ARBA" id="ARBA00004651"/>
    </source>
</evidence>
<dbReference type="InterPro" id="IPR004740">
    <property type="entry name" value="Nuc_H_symport"/>
</dbReference>
<dbReference type="PANTHER" id="PTHR23522:SF4">
    <property type="entry name" value="NUCLEOSIDE PERMEASE NUPG-RELATED"/>
    <property type="match status" value="1"/>
</dbReference>
<evidence type="ECO:0000256" key="3">
    <source>
        <dbReference type="ARBA" id="ARBA00022475"/>
    </source>
</evidence>
<evidence type="ECO:0008006" key="9">
    <source>
        <dbReference type="Google" id="ProtNLM"/>
    </source>
</evidence>
<gene>
    <name evidence="8" type="ORF">METZ01_LOCUS395641</name>
</gene>
<keyword evidence="4 7" id="KW-0812">Transmembrane</keyword>
<dbReference type="EMBL" id="UINC01149985">
    <property type="protein sequence ID" value="SVD42787.1"/>
    <property type="molecule type" value="Genomic_DNA"/>
</dbReference>
<dbReference type="Pfam" id="PF03825">
    <property type="entry name" value="Nuc_H_symport"/>
    <property type="match status" value="1"/>
</dbReference>
<dbReference type="AlphaFoldDB" id="A0A382V8M9"/>
<feature type="transmembrane region" description="Helical" evidence="7">
    <location>
        <begin position="163"/>
        <end position="181"/>
    </location>
</feature>
<dbReference type="InterPro" id="IPR036259">
    <property type="entry name" value="MFS_trans_sf"/>
</dbReference>
<dbReference type="SUPFAM" id="SSF103473">
    <property type="entry name" value="MFS general substrate transporter"/>
    <property type="match status" value="1"/>
</dbReference>
<feature type="transmembrane region" description="Helical" evidence="7">
    <location>
        <begin position="90"/>
        <end position="113"/>
    </location>
</feature>